<proteinExistence type="predicted"/>
<keyword evidence="7" id="KW-0449">Lipoprotein</keyword>
<feature type="chain" id="PRO_5002684489" description="Lipoprotein" evidence="9">
    <location>
        <begin position="25"/>
        <end position="399"/>
    </location>
</feature>
<keyword evidence="4" id="KW-0677">Repeat</keyword>
<feature type="compositionally biased region" description="Basic and acidic residues" evidence="8">
    <location>
        <begin position="76"/>
        <end position="95"/>
    </location>
</feature>
<name>A5IZ87_MYCAP</name>
<evidence type="ECO:0000256" key="5">
    <source>
        <dbReference type="ARBA" id="ARBA00023136"/>
    </source>
</evidence>
<evidence type="ECO:0000256" key="1">
    <source>
        <dbReference type="ARBA" id="ARBA00004193"/>
    </source>
</evidence>
<evidence type="ECO:0000256" key="6">
    <source>
        <dbReference type="ARBA" id="ARBA00023139"/>
    </source>
</evidence>
<keyword evidence="5" id="KW-0472">Membrane</keyword>
<dbReference type="RefSeq" id="WP_011949800.1">
    <property type="nucleotide sequence ID" value="NC_009497.1"/>
</dbReference>
<evidence type="ECO:0000256" key="8">
    <source>
        <dbReference type="SAM" id="MobiDB-lite"/>
    </source>
</evidence>
<dbReference type="InterPro" id="IPR005046">
    <property type="entry name" value="DUF285"/>
</dbReference>
<dbReference type="EMBL" id="CU179680">
    <property type="protein sequence ID" value="CAL59346.1"/>
    <property type="molecule type" value="Genomic_DNA"/>
</dbReference>
<feature type="compositionally biased region" description="Polar residues" evidence="8">
    <location>
        <begin position="32"/>
        <end position="75"/>
    </location>
</feature>
<dbReference type="PROSITE" id="PS51257">
    <property type="entry name" value="PROKAR_LIPOPROTEIN"/>
    <property type="match status" value="1"/>
</dbReference>
<feature type="compositionally biased region" description="Basic and acidic residues" evidence="8">
    <location>
        <begin position="121"/>
        <end position="152"/>
    </location>
</feature>
<evidence type="ECO:0000256" key="4">
    <source>
        <dbReference type="ARBA" id="ARBA00022737"/>
    </source>
</evidence>
<sequence length="399" mass="45167">MKVKLRNFISISSLSSLLLMPLVAASCKKNDNGNNNKVISEGSNSKRMTPPNLSNDENKNGGESSNVEGNLPNTDLSEKSDTMNKEFKLEEKDINNELNNSEIPSDQPIESNNSRATYSDDEVRRNAEAEARKLEEAKKKQQEEERKLKEAEDKKNVVEIQKIVEEQKDAFGSFHSQKDFVDQINVYAKDKKISGLTLQNEEDGNKSLAVDTDGGKKNKIKLQLGSQKFEVNLGIVLKDAVITKFYYEDNHQQGQVMNNLLKANGDSIINKTWTNYKNGKNIVIKQLGYHRDHTGIKLTVVPHYTSKVPKHLPLKISSINLSFYNLESLKIDNINEWDLSNVQNAGQAFLNAKHFSQDLSQWKLKSGANTQKIFEKANKMNEHLDKIAKTWNVEVSKLK</sequence>
<evidence type="ECO:0000256" key="7">
    <source>
        <dbReference type="ARBA" id="ARBA00023288"/>
    </source>
</evidence>
<dbReference type="InterPro" id="IPR049890">
    <property type="entry name" value="VlpA-F-like_signal"/>
</dbReference>
<feature type="compositionally biased region" description="Polar residues" evidence="8">
    <location>
        <begin position="96"/>
        <end position="117"/>
    </location>
</feature>
<dbReference type="HOGENOM" id="CLU_690414_0_0_14"/>
<evidence type="ECO:0000256" key="9">
    <source>
        <dbReference type="SAM" id="SignalP"/>
    </source>
</evidence>
<dbReference type="GeneID" id="93358378"/>
<keyword evidence="6" id="KW-0564">Palmitate</keyword>
<feature type="signal peptide" evidence="9">
    <location>
        <begin position="1"/>
        <end position="24"/>
    </location>
</feature>
<dbReference type="Pfam" id="PF03382">
    <property type="entry name" value="DUF285"/>
    <property type="match status" value="1"/>
</dbReference>
<accession>A5IZ87</accession>
<evidence type="ECO:0000256" key="2">
    <source>
        <dbReference type="ARBA" id="ARBA00022475"/>
    </source>
</evidence>
<keyword evidence="2" id="KW-1003">Cell membrane</keyword>
<protein>
    <recommendedName>
        <fullName evidence="12">Lipoprotein</fullName>
    </recommendedName>
</protein>
<feature type="region of interest" description="Disordered" evidence="8">
    <location>
        <begin position="27"/>
        <end position="152"/>
    </location>
</feature>
<evidence type="ECO:0008006" key="12">
    <source>
        <dbReference type="Google" id="ProtNLM"/>
    </source>
</evidence>
<dbReference type="CDD" id="cd22249">
    <property type="entry name" value="UDM1_RNF168_RNF169-like"/>
    <property type="match status" value="1"/>
</dbReference>
<organism evidence="10 11">
    <name type="scientific">Mycoplasmopsis agalactiae (strain NCTC 10123 / CIP 59.7 / PG2)</name>
    <name type="common">Mycoplasma agalactiae</name>
    <dbReference type="NCBI Taxonomy" id="347257"/>
    <lineage>
        <taxon>Bacteria</taxon>
        <taxon>Bacillati</taxon>
        <taxon>Mycoplasmatota</taxon>
        <taxon>Mycoplasmoidales</taxon>
        <taxon>Metamycoplasmataceae</taxon>
        <taxon>Mycoplasmopsis</taxon>
    </lineage>
</organism>
<dbReference type="AlphaFoldDB" id="A5IZ87"/>
<dbReference type="KEGG" id="maa:MAG6460"/>
<comment type="subcellular location">
    <subcellularLocation>
        <location evidence="1">Cell membrane</location>
        <topology evidence="1">Lipid-anchor</topology>
    </subcellularLocation>
</comment>
<evidence type="ECO:0000313" key="10">
    <source>
        <dbReference type="EMBL" id="CAL59346.1"/>
    </source>
</evidence>
<gene>
    <name evidence="10" type="ordered locus">MAG6460</name>
</gene>
<evidence type="ECO:0000313" key="11">
    <source>
        <dbReference type="Proteomes" id="UP000007065"/>
    </source>
</evidence>
<dbReference type="STRING" id="347257.MAG6460"/>
<dbReference type="NCBIfam" id="NF033817">
    <property type="entry name" value="Mplas_variab_LP"/>
    <property type="match status" value="1"/>
</dbReference>
<dbReference type="Proteomes" id="UP000007065">
    <property type="component" value="Chromosome"/>
</dbReference>
<keyword evidence="11" id="KW-1185">Reference proteome</keyword>
<dbReference type="GO" id="GO:0005886">
    <property type="term" value="C:plasma membrane"/>
    <property type="evidence" value="ECO:0007669"/>
    <property type="project" value="UniProtKB-SubCell"/>
</dbReference>
<keyword evidence="3 9" id="KW-0732">Signal</keyword>
<evidence type="ECO:0000256" key="3">
    <source>
        <dbReference type="ARBA" id="ARBA00022729"/>
    </source>
</evidence>
<reference evidence="11" key="1">
    <citation type="journal article" date="2007" name="PLoS Genet.">
        <title>Being pathogenic, plastic, and sexual while living with a nearly minimal bacterial genome.</title>
        <authorList>
            <person name="Sirand-Pugnet P."/>
            <person name="Lartigue C."/>
            <person name="Marenda M."/>
            <person name="Jacob D."/>
            <person name="Barre A."/>
            <person name="Barbe V."/>
            <person name="Schenowitz C."/>
            <person name="Mangenot S."/>
            <person name="Couloux A."/>
            <person name="Segurens B."/>
            <person name="de Daruvar A."/>
            <person name="Blanchard A."/>
            <person name="Citti C."/>
        </authorList>
    </citation>
    <scope>NUCLEOTIDE SEQUENCE [LARGE SCALE GENOMIC DNA]</scope>
    <source>
        <strain evidence="11">PG2</strain>
    </source>
</reference>